<sequence length="1283" mass="140221">MNPNDQPPSSEALRSTAIPIAQLSTDVDLLAEKSVHSVITLLWPYSSSTKSLSLLLAEPDFRLRRSNGQVKVVFHGLVAEEVAKTHAGIGDNVYLSLAGSRLVENNPVVQTPGSRSTWELHFDASALLEVWRDSKLLSVVKVDPFSSPPPSDNIPATPSTPATNGNSYISQPLDLTSWKSPAFFERSRKSFGLADTTLDPFTEEDGYIPGKGRKRPRFSMRSNEWRLIDEPESPGENTLPDWTVIFDEELATASDAGEESTAQAEIEQRNDHITENANFLRPDDALKNVPELTKRSDSGEVTHLPTDTPRLHPVPSPGLPDPSPLVTSNSPSGYFSPVVEADIAVQSTTPLVSASEATPKPGESTTPPQIQSDGEAVQIDEDDAVTVYTDDVQVLPDSISPSGRALSSPQVLGCKDVTSAPGAVQEPEVPIEKASPPAELHITDAATADAHSYGSDAGPGPLVQDEEAKVEFGGSERDGPEPDERQSQEQDDKSDRISVTKNEVEEEEEEVGAPEGEEALLSHEESHSPEDSRDASEEPVPLYEDEAEEEKEEEDEMDRSDEGAGYEDEYEEDYGEEELDDKPQYEYYESGSEVESGYEEELQPRSAPKSAEPEIIVLDSDSEDELSTQRPDDRARREDEEEPDGSYDSEEQVELEEDIYDGPDLVDESEEDQEDMEDIEDLNDVEDEVQDEPNQDYEEVEEDQEYEMGNRPDDEGTENDRSPVYERPAEAWRIRYEHQHKDIHDKESTANLHEPAGDQSELEMDATSPEPLGNLEQRRAPNEPPAHYEYPEDLHSMAHHPHDSLDYLAAISESAERIETVSEAVQQVYEMAIDPSLYALETAQKNLALETGAEDHSSELAAEASSAAPESPESKRTRDLALQLDGASPAIVARSTEAAIAIPTTPYAAEQLATPGPSQPVEAVETPTFVETEDQVLLTPELTQPTSTLEPADEVPPAPVATRAISVSEEGSPSLAITVKVESTHEGPEQGIGDEPEASMVVVGAPESVLSGEDQKLQASIEVDHEIASDINATDRSPADRHYPGLRSKLSYFAPLATLIDHYNALVDTISIASEVQPAVKAASGKKDFILTLQLTDPSMAGTAIYAQILRPYKSALPLLQEGDAILLRNFRVKSFGHSVILISDSTSAWAVYSAPSEEPEVTGPPIELGSEEKAFATDLRQWYLEGGMAMVADNQLQASIGRESREGTPDSSIAQSDAGDMDMALREVRGDTSSSRGSRRRKSHRRITIHELRDGRRYTEVGSSPGEGSIHELRDGTVYANL</sequence>
<dbReference type="EMBL" id="JBFXLU010000066">
    <property type="protein sequence ID" value="KAL2846108.1"/>
    <property type="molecule type" value="Genomic_DNA"/>
</dbReference>
<feature type="region of interest" description="Disordered" evidence="1">
    <location>
        <begin position="1229"/>
        <end position="1248"/>
    </location>
</feature>
<feature type="compositionally biased region" description="Acidic residues" evidence="1">
    <location>
        <begin position="543"/>
        <end position="580"/>
    </location>
</feature>
<dbReference type="Proteomes" id="UP001610446">
    <property type="component" value="Unassembled WGS sequence"/>
</dbReference>
<reference evidence="3 4" key="1">
    <citation type="submission" date="2024-07" db="EMBL/GenBank/DDBJ databases">
        <title>Section-level genome sequencing and comparative genomics of Aspergillus sections Usti and Cavernicolus.</title>
        <authorList>
            <consortium name="Lawrence Berkeley National Laboratory"/>
            <person name="Nybo J.L."/>
            <person name="Vesth T.C."/>
            <person name="Theobald S."/>
            <person name="Frisvad J.C."/>
            <person name="Larsen T.O."/>
            <person name="Kjaerboelling I."/>
            <person name="Rothschild-Mancinelli K."/>
            <person name="Lyhne E.K."/>
            <person name="Kogle M.E."/>
            <person name="Barry K."/>
            <person name="Clum A."/>
            <person name="Na H."/>
            <person name="Ledsgaard L."/>
            <person name="Lin J."/>
            <person name="Lipzen A."/>
            <person name="Kuo A."/>
            <person name="Riley R."/>
            <person name="Mondo S."/>
            <person name="Labutti K."/>
            <person name="Haridas S."/>
            <person name="Pangalinan J."/>
            <person name="Salamov A.A."/>
            <person name="Simmons B.A."/>
            <person name="Magnuson J.K."/>
            <person name="Chen J."/>
            <person name="Drula E."/>
            <person name="Henrissat B."/>
            <person name="Wiebenga A."/>
            <person name="Lubbers R.J."/>
            <person name="Gomes A.C."/>
            <person name="Makela M.R."/>
            <person name="Stajich J."/>
            <person name="Grigoriev I.V."/>
            <person name="Mortensen U.H."/>
            <person name="De Vries R.P."/>
            <person name="Baker S.E."/>
            <person name="Andersen M.R."/>
        </authorList>
    </citation>
    <scope>NUCLEOTIDE SEQUENCE [LARGE SCALE GENOMIC DNA]</scope>
    <source>
        <strain evidence="3 4">CBS 123904</strain>
    </source>
</reference>
<feature type="compositionally biased region" description="Low complexity" evidence="1">
    <location>
        <begin position="585"/>
        <end position="595"/>
    </location>
</feature>
<feature type="domain" description="Telomeric single stranded DNA binding POT1/Cdc13" evidence="2">
    <location>
        <begin position="1053"/>
        <end position="1185"/>
    </location>
</feature>
<gene>
    <name evidence="3" type="ORF">BJY01DRAFT_176388</name>
</gene>
<feature type="compositionally biased region" description="Polar residues" evidence="1">
    <location>
        <begin position="399"/>
        <end position="410"/>
    </location>
</feature>
<organism evidence="3 4">
    <name type="scientific">Aspergillus pseudoustus</name>
    <dbReference type="NCBI Taxonomy" id="1810923"/>
    <lineage>
        <taxon>Eukaryota</taxon>
        <taxon>Fungi</taxon>
        <taxon>Dikarya</taxon>
        <taxon>Ascomycota</taxon>
        <taxon>Pezizomycotina</taxon>
        <taxon>Eurotiomycetes</taxon>
        <taxon>Eurotiomycetidae</taxon>
        <taxon>Eurotiales</taxon>
        <taxon>Aspergillaceae</taxon>
        <taxon>Aspergillus</taxon>
        <taxon>Aspergillus subgen. Nidulantes</taxon>
    </lineage>
</organism>
<name>A0ABR4K1B6_9EURO</name>
<dbReference type="CDD" id="cd04497">
    <property type="entry name" value="hPOT1_OB1_like"/>
    <property type="match status" value="1"/>
</dbReference>
<feature type="compositionally biased region" description="Pro residues" evidence="1">
    <location>
        <begin position="312"/>
        <end position="323"/>
    </location>
</feature>
<feature type="compositionally biased region" description="Basic and acidic residues" evidence="1">
    <location>
        <begin position="466"/>
        <end position="498"/>
    </location>
</feature>
<feature type="compositionally biased region" description="Basic and acidic residues" evidence="1">
    <location>
        <begin position="281"/>
        <end position="300"/>
    </location>
</feature>
<feature type="compositionally biased region" description="Basic and acidic residues" evidence="1">
    <location>
        <begin position="708"/>
        <end position="748"/>
    </location>
</feature>
<feature type="compositionally biased region" description="Basic and acidic residues" evidence="1">
    <location>
        <begin position="789"/>
        <end position="801"/>
    </location>
</feature>
<evidence type="ECO:0000313" key="3">
    <source>
        <dbReference type="EMBL" id="KAL2846108.1"/>
    </source>
</evidence>
<feature type="compositionally biased region" description="Low complexity" evidence="1">
    <location>
        <begin position="859"/>
        <end position="871"/>
    </location>
</feature>
<dbReference type="InterPro" id="IPR012340">
    <property type="entry name" value="NA-bd_OB-fold"/>
</dbReference>
<comment type="caution">
    <text evidence="3">The sequence shown here is derived from an EMBL/GenBank/DDBJ whole genome shotgun (WGS) entry which is preliminary data.</text>
</comment>
<dbReference type="Gene3D" id="2.40.50.140">
    <property type="entry name" value="Nucleic acid-binding proteins"/>
    <property type="match status" value="1"/>
</dbReference>
<protein>
    <recommendedName>
        <fullName evidence="2">Telomeric single stranded DNA binding POT1/Cdc13 domain-containing protein</fullName>
    </recommendedName>
</protein>
<dbReference type="Pfam" id="PF02765">
    <property type="entry name" value="POT1"/>
    <property type="match status" value="1"/>
</dbReference>
<dbReference type="SUPFAM" id="SSF50249">
    <property type="entry name" value="Nucleic acid-binding proteins"/>
    <property type="match status" value="1"/>
</dbReference>
<feature type="region of interest" description="Disordered" evidence="1">
    <location>
        <begin position="349"/>
        <end position="372"/>
    </location>
</feature>
<feature type="compositionally biased region" description="Basic and acidic residues" evidence="1">
    <location>
        <begin position="520"/>
        <end position="536"/>
    </location>
</feature>
<evidence type="ECO:0000313" key="4">
    <source>
        <dbReference type="Proteomes" id="UP001610446"/>
    </source>
</evidence>
<proteinExistence type="predicted"/>
<feature type="compositionally biased region" description="Polar residues" evidence="1">
    <location>
        <begin position="154"/>
        <end position="171"/>
    </location>
</feature>
<keyword evidence="4" id="KW-1185">Reference proteome</keyword>
<evidence type="ECO:0000259" key="2">
    <source>
        <dbReference type="SMART" id="SM00976"/>
    </source>
</evidence>
<accession>A0ABR4K1B6</accession>
<feature type="region of interest" description="Disordered" evidence="1">
    <location>
        <begin position="397"/>
        <end position="801"/>
    </location>
</feature>
<dbReference type="InterPro" id="IPR011564">
    <property type="entry name" value="Telomer_end-bd_POT1/Cdc13"/>
</dbReference>
<feature type="compositionally biased region" description="Acidic residues" evidence="1">
    <location>
        <begin position="504"/>
        <end position="518"/>
    </location>
</feature>
<feature type="compositionally biased region" description="Acidic residues" evidence="1">
    <location>
        <begin position="639"/>
        <end position="706"/>
    </location>
</feature>
<feature type="region of interest" description="Disordered" evidence="1">
    <location>
        <begin position="281"/>
        <end position="331"/>
    </location>
</feature>
<feature type="region of interest" description="Disordered" evidence="1">
    <location>
        <begin position="851"/>
        <end position="878"/>
    </location>
</feature>
<dbReference type="SMART" id="SM00976">
    <property type="entry name" value="Telo_bind"/>
    <property type="match status" value="1"/>
</dbReference>
<feature type="compositionally biased region" description="Basic residues" evidence="1">
    <location>
        <begin position="1238"/>
        <end position="1248"/>
    </location>
</feature>
<feature type="compositionally biased region" description="Polar residues" evidence="1">
    <location>
        <begin position="363"/>
        <end position="372"/>
    </location>
</feature>
<feature type="region of interest" description="Disordered" evidence="1">
    <location>
        <begin position="1201"/>
        <end position="1222"/>
    </location>
</feature>
<evidence type="ECO:0000256" key="1">
    <source>
        <dbReference type="SAM" id="MobiDB-lite"/>
    </source>
</evidence>
<feature type="region of interest" description="Disordered" evidence="1">
    <location>
        <begin position="1258"/>
        <end position="1283"/>
    </location>
</feature>
<feature type="region of interest" description="Disordered" evidence="1">
    <location>
        <begin position="145"/>
        <end position="171"/>
    </location>
</feature>